<keyword evidence="6" id="KW-0067">ATP-binding</keyword>
<evidence type="ECO:0000256" key="7">
    <source>
        <dbReference type="SAM" id="Coils"/>
    </source>
</evidence>
<dbReference type="Pfam" id="PF23247">
    <property type="entry name" value="LRR_RPS2"/>
    <property type="match status" value="4"/>
</dbReference>
<feature type="domain" description="AAA+ ATPase" evidence="8">
    <location>
        <begin position="171"/>
        <end position="378"/>
    </location>
</feature>
<dbReference type="InterPro" id="IPR003593">
    <property type="entry name" value="AAA+_ATPase"/>
</dbReference>
<dbReference type="Gene3D" id="3.80.10.10">
    <property type="entry name" value="Ribonuclease Inhibitor"/>
    <property type="match status" value="3"/>
</dbReference>
<dbReference type="GO" id="GO:0043531">
    <property type="term" value="F:ADP binding"/>
    <property type="evidence" value="ECO:0007669"/>
    <property type="project" value="InterPro"/>
</dbReference>
<dbReference type="AlphaFoldDB" id="A0AAD7LMC4"/>
<evidence type="ECO:0000313" key="9">
    <source>
        <dbReference type="EMBL" id="KAJ7960785.1"/>
    </source>
</evidence>
<dbReference type="KEGG" id="qsa:O6P43_021181"/>
<evidence type="ECO:0000256" key="1">
    <source>
        <dbReference type="ARBA" id="ARBA00008894"/>
    </source>
</evidence>
<dbReference type="InterPro" id="IPR027417">
    <property type="entry name" value="P-loop_NTPase"/>
</dbReference>
<accession>A0AAD7LMC4</accession>
<dbReference type="Pfam" id="PF00931">
    <property type="entry name" value="NB-ARC"/>
    <property type="match status" value="1"/>
</dbReference>
<keyword evidence="2" id="KW-0433">Leucine-rich repeat</keyword>
<dbReference type="Gene3D" id="3.40.50.300">
    <property type="entry name" value="P-loop containing nucleotide triphosphate hydrolases"/>
    <property type="match status" value="1"/>
</dbReference>
<keyword evidence="4" id="KW-0547">Nucleotide-binding</keyword>
<keyword evidence="5" id="KW-0611">Plant defense</keyword>
<comment type="similarity">
    <text evidence="1">Belongs to the disease resistance NB-LRR family.</text>
</comment>
<reference evidence="9" key="1">
    <citation type="journal article" date="2023" name="Science">
        <title>Elucidation of the pathway for biosynthesis of saponin adjuvants from the soapbark tree.</title>
        <authorList>
            <person name="Reed J."/>
            <person name="Orme A."/>
            <person name="El-Demerdash A."/>
            <person name="Owen C."/>
            <person name="Martin L.B.B."/>
            <person name="Misra R.C."/>
            <person name="Kikuchi S."/>
            <person name="Rejzek M."/>
            <person name="Martin A.C."/>
            <person name="Harkess A."/>
            <person name="Leebens-Mack J."/>
            <person name="Louveau T."/>
            <person name="Stephenson M.J."/>
            <person name="Osbourn A."/>
        </authorList>
    </citation>
    <scope>NUCLEOTIDE SEQUENCE</scope>
    <source>
        <strain evidence="9">S10</strain>
    </source>
</reference>
<dbReference type="FunFam" id="3.40.50.300:FF:001091">
    <property type="entry name" value="Probable disease resistance protein At1g61300"/>
    <property type="match status" value="1"/>
</dbReference>
<evidence type="ECO:0000256" key="6">
    <source>
        <dbReference type="ARBA" id="ARBA00022840"/>
    </source>
</evidence>
<dbReference type="Gene3D" id="1.10.8.430">
    <property type="entry name" value="Helical domain of apoptotic protease-activating factors"/>
    <property type="match status" value="1"/>
</dbReference>
<keyword evidence="7" id="KW-0175">Coiled coil</keyword>
<keyword evidence="3" id="KW-0677">Repeat</keyword>
<dbReference type="PANTHER" id="PTHR33463:SF105">
    <property type="entry name" value="AND NB-ARC DOMAIN DISEASE RESISTANCE PROTEIN, PUTATIVE-RELATED"/>
    <property type="match status" value="1"/>
</dbReference>
<protein>
    <submittedName>
        <fullName evidence="9">Disease resistance protein</fullName>
    </submittedName>
</protein>
<dbReference type="SUPFAM" id="SSF52540">
    <property type="entry name" value="P-loop containing nucleoside triphosphate hydrolases"/>
    <property type="match status" value="1"/>
</dbReference>
<dbReference type="InterPro" id="IPR032675">
    <property type="entry name" value="LRR_dom_sf"/>
</dbReference>
<sequence>MAEVGIAVGAKVAEYLVDPVMRRARYLFCVNKIVEDLKKEKEKLISTQVSIQERVNEATNRTHTIDSTVEKWLKEVDNVIEEVQKLEEEIKTIMICFLVWCPNVVLQYRLCKQMSKKIVTLTELNKNCKFNQLSRLATLPGIEYFCSEDFLYFESTKLAYDDLLEALTDARASMIGLYGMGGSGKTTLVKEVGKKAKELKIYDKVVFVAVSDNVNIRKMQGEIADSLGLKLEEESESGRARRIWLRLTSQGRTLVILDDVWAYLDLKVIGIPFKDNTTSCNVLLTTRRQEICISMGCQTTIQLSILNEEEEWILFQKHASIADDSSTLNGLAQEVARECKGLPIAIVVVGTSLKGKGVDEWMLALNRLRDSKPMEIEEGLRNPYACLKLSYDHLKSAEAKLVFLLCSLFPEDYEISVEDLFRIRKGIGVCKSTHESLDDGRSKVRVAINILIDSCLLLRADRKKHHVKMHDMVRDVALWIASGGDHVFLVNGNQDLDVFSDGEAKDYTAISLWNQVHNICQLDSSLAYFPKLDILSLDISNQSYFVVSESFFEGMKQLKVLDLGGSNGSWALPTLKLPQSIKLLTNLQTLGLSNWDLGDITVLGSLKGLERLEFYECSINELPAGIVEVKKLKLLNLRGCSIRRNPYEVIGRCSQLEELYISGIKDFEGWESEGREVARYIPENVSFPRLLRFVIQNGKFESFKLEGDLVPRAVLYLDGLDASISSNASVSYLMHRAEVLYLQNLRGWGGCKNLIPDLDQARLAGFNELIELSLVSCPETECLIDTTSTETDHHYSSLIQEAVDSVFSKLVKLTMIDMDCLEALYSGPTPHCFLEKLQELYIQDCGQLCSILFPRKLNLCSLRVMRIESCPMLISLFTLSITRTLVRLEELEIRNCKELKHITEVTDNEIEGQEIHQNDHLATFSRLKSLLVVNCDKLECVFPISLAQGLVQLERIHIRNTPELKYVFSPCNPEDQNVEDMFNIELPVLKTLKLNQLRNLISICWGNHYPTWPSLQDLDWKDCPGLTTTCIIRELDQNKDMRVLNLEGLYVGNCRMEDIFQFQGQLIDGGEPLTASLYRLQLCHLPELRVIWKGPKECLSLQNLYYLEVIGCRKLKTIFSPTVVRSLPQLETVVIRDCEELETIISDGKEHQVQLNTYPRQGCFPKLSWLIVRHCNSLKYLFPIAMARDFPQLKCLEVAEAYQIEEIFGYEAESRANCAEEIVLPKLETVILKSLPSITDICQGIRLQPEVCCMVKDCPKYASTLAATVLGN</sequence>
<dbReference type="InterPro" id="IPR036388">
    <property type="entry name" value="WH-like_DNA-bd_sf"/>
</dbReference>
<dbReference type="InterPro" id="IPR042197">
    <property type="entry name" value="Apaf_helical"/>
</dbReference>
<organism evidence="9 10">
    <name type="scientific">Quillaja saponaria</name>
    <name type="common">Soap bark tree</name>
    <dbReference type="NCBI Taxonomy" id="32244"/>
    <lineage>
        <taxon>Eukaryota</taxon>
        <taxon>Viridiplantae</taxon>
        <taxon>Streptophyta</taxon>
        <taxon>Embryophyta</taxon>
        <taxon>Tracheophyta</taxon>
        <taxon>Spermatophyta</taxon>
        <taxon>Magnoliopsida</taxon>
        <taxon>eudicotyledons</taxon>
        <taxon>Gunneridae</taxon>
        <taxon>Pentapetalae</taxon>
        <taxon>rosids</taxon>
        <taxon>fabids</taxon>
        <taxon>Fabales</taxon>
        <taxon>Quillajaceae</taxon>
        <taxon>Quillaja</taxon>
    </lineage>
</organism>
<evidence type="ECO:0000256" key="4">
    <source>
        <dbReference type="ARBA" id="ARBA00022741"/>
    </source>
</evidence>
<comment type="caution">
    <text evidence="9">The sequence shown here is derived from an EMBL/GenBank/DDBJ whole genome shotgun (WGS) entry which is preliminary data.</text>
</comment>
<evidence type="ECO:0000313" key="10">
    <source>
        <dbReference type="Proteomes" id="UP001163823"/>
    </source>
</evidence>
<dbReference type="PRINTS" id="PR00364">
    <property type="entry name" value="DISEASERSIST"/>
</dbReference>
<dbReference type="InterPro" id="IPR002182">
    <property type="entry name" value="NB-ARC"/>
</dbReference>
<evidence type="ECO:0000256" key="2">
    <source>
        <dbReference type="ARBA" id="ARBA00022614"/>
    </source>
</evidence>
<dbReference type="InterPro" id="IPR050905">
    <property type="entry name" value="Plant_NBS-LRR"/>
</dbReference>
<name>A0AAD7LMC4_QUISA</name>
<dbReference type="SMART" id="SM00382">
    <property type="entry name" value="AAA"/>
    <property type="match status" value="1"/>
</dbReference>
<gene>
    <name evidence="9" type="ORF">O6P43_021181</name>
</gene>
<dbReference type="GO" id="GO:0006952">
    <property type="term" value="P:defense response"/>
    <property type="evidence" value="ECO:0007669"/>
    <property type="project" value="UniProtKB-KW"/>
</dbReference>
<proteinExistence type="inferred from homology"/>
<dbReference type="Gene3D" id="1.10.10.10">
    <property type="entry name" value="Winged helix-like DNA-binding domain superfamily/Winged helix DNA-binding domain"/>
    <property type="match status" value="1"/>
</dbReference>
<feature type="coiled-coil region" evidence="7">
    <location>
        <begin position="34"/>
        <end position="89"/>
    </location>
</feature>
<dbReference type="Proteomes" id="UP001163823">
    <property type="component" value="Chromosome 8"/>
</dbReference>
<dbReference type="InterPro" id="IPR057135">
    <property type="entry name" value="At4g27190-like_LRR"/>
</dbReference>
<evidence type="ECO:0000259" key="8">
    <source>
        <dbReference type="SMART" id="SM00382"/>
    </source>
</evidence>
<evidence type="ECO:0000256" key="5">
    <source>
        <dbReference type="ARBA" id="ARBA00022821"/>
    </source>
</evidence>
<dbReference type="PANTHER" id="PTHR33463">
    <property type="entry name" value="NB-ARC DOMAIN-CONTAINING PROTEIN-RELATED"/>
    <property type="match status" value="1"/>
</dbReference>
<evidence type="ECO:0000256" key="3">
    <source>
        <dbReference type="ARBA" id="ARBA00022737"/>
    </source>
</evidence>
<dbReference type="SUPFAM" id="SSF52058">
    <property type="entry name" value="L domain-like"/>
    <property type="match status" value="2"/>
</dbReference>
<dbReference type="EMBL" id="JARAOO010000008">
    <property type="protein sequence ID" value="KAJ7960785.1"/>
    <property type="molecule type" value="Genomic_DNA"/>
</dbReference>
<dbReference type="GO" id="GO:0005524">
    <property type="term" value="F:ATP binding"/>
    <property type="evidence" value="ECO:0007669"/>
    <property type="project" value="UniProtKB-KW"/>
</dbReference>
<keyword evidence="10" id="KW-1185">Reference proteome</keyword>